<dbReference type="SUPFAM" id="SSF52096">
    <property type="entry name" value="ClpP/crotonase"/>
    <property type="match status" value="1"/>
</dbReference>
<evidence type="ECO:0000256" key="3">
    <source>
        <dbReference type="ARBA" id="ARBA00022801"/>
    </source>
</evidence>
<dbReference type="EMBL" id="JADEWN010000061">
    <property type="protein sequence ID" value="MBE9192650.1"/>
    <property type="molecule type" value="Genomic_DNA"/>
</dbReference>
<name>A0ABR9UXD5_9CHRO</name>
<dbReference type="InterPro" id="IPR029045">
    <property type="entry name" value="ClpP/crotonase-like_dom_sf"/>
</dbReference>
<dbReference type="RefSeq" id="WP_193934067.1">
    <property type="nucleotide sequence ID" value="NZ_CAWPMZ010000098.1"/>
</dbReference>
<dbReference type="PANTHER" id="PTHR32060:SF30">
    <property type="entry name" value="CARBOXY-TERMINAL PROCESSING PROTEASE CTPA"/>
    <property type="match status" value="1"/>
</dbReference>
<accession>A0ABR9UXD5</accession>
<dbReference type="InterPro" id="IPR036034">
    <property type="entry name" value="PDZ_sf"/>
</dbReference>
<dbReference type="PROSITE" id="PS50106">
    <property type="entry name" value="PDZ"/>
    <property type="match status" value="1"/>
</dbReference>
<proteinExistence type="inferred from homology"/>
<evidence type="ECO:0000256" key="4">
    <source>
        <dbReference type="ARBA" id="ARBA00022825"/>
    </source>
</evidence>
<dbReference type="NCBIfam" id="NF045589">
    <property type="entry name" value="Cterm_S41_CtpB"/>
    <property type="match status" value="1"/>
</dbReference>
<dbReference type="SMART" id="SM00245">
    <property type="entry name" value="TSPc"/>
    <property type="match status" value="1"/>
</dbReference>
<dbReference type="Pfam" id="PF03572">
    <property type="entry name" value="Peptidase_S41"/>
    <property type="match status" value="1"/>
</dbReference>
<evidence type="ECO:0000256" key="2">
    <source>
        <dbReference type="ARBA" id="ARBA00022670"/>
    </source>
</evidence>
<dbReference type="InterPro" id="IPR041489">
    <property type="entry name" value="PDZ_6"/>
</dbReference>
<keyword evidence="4 5" id="KW-0720">Serine protease</keyword>
<keyword evidence="3 5" id="KW-0378">Hydrolase</keyword>
<dbReference type="Gene3D" id="2.30.42.10">
    <property type="match status" value="1"/>
</dbReference>
<dbReference type="InterPro" id="IPR054625">
    <property type="entry name" value="Cterm_S41_CtpB"/>
</dbReference>
<dbReference type="SMART" id="SM00228">
    <property type="entry name" value="PDZ"/>
    <property type="match status" value="1"/>
</dbReference>
<dbReference type="Gene3D" id="3.30.750.44">
    <property type="match status" value="1"/>
</dbReference>
<evidence type="ECO:0000256" key="5">
    <source>
        <dbReference type="RuleBase" id="RU004404"/>
    </source>
</evidence>
<evidence type="ECO:0000256" key="1">
    <source>
        <dbReference type="ARBA" id="ARBA00009179"/>
    </source>
</evidence>
<dbReference type="NCBIfam" id="TIGR00225">
    <property type="entry name" value="prc"/>
    <property type="match status" value="1"/>
</dbReference>
<organism evidence="7 8">
    <name type="scientific">Gloeocapsopsis crepidinum LEGE 06123</name>
    <dbReference type="NCBI Taxonomy" id="588587"/>
    <lineage>
        <taxon>Bacteria</taxon>
        <taxon>Bacillati</taxon>
        <taxon>Cyanobacteriota</taxon>
        <taxon>Cyanophyceae</taxon>
        <taxon>Oscillatoriophycideae</taxon>
        <taxon>Chroococcales</taxon>
        <taxon>Chroococcaceae</taxon>
        <taxon>Gloeocapsopsis</taxon>
    </lineage>
</organism>
<comment type="similarity">
    <text evidence="1 5">Belongs to the peptidase S41A family.</text>
</comment>
<gene>
    <name evidence="7" type="ORF">IQ230_20305</name>
</gene>
<dbReference type="InterPro" id="IPR004447">
    <property type="entry name" value="Peptidase_S41A"/>
</dbReference>
<dbReference type="Gene3D" id="3.90.226.10">
    <property type="entry name" value="2-enoyl-CoA Hydratase, Chain A, domain 1"/>
    <property type="match status" value="1"/>
</dbReference>
<evidence type="ECO:0000313" key="7">
    <source>
        <dbReference type="EMBL" id="MBE9192650.1"/>
    </source>
</evidence>
<evidence type="ECO:0000313" key="8">
    <source>
        <dbReference type="Proteomes" id="UP000651156"/>
    </source>
</evidence>
<sequence length="436" mass="47726">MQQYFKRLSLCHFALFSGAIATTVTMSLLPVRSVRASFQDSPKALVDEVWQLVNREYVDATFNKINWQTSRQNLLSKNYTSKEQAYNAVREELEKLGDPYTRFLDPKQFAALTDQTSGELSGVGIRMEVNEQTKRLTVVEAIENSPALQAGIKSGDQILAIDGKPTQGLDVQQASSMIRGKAGTPVSLSIGRSGQQNLNVKITRARIEVPTVRYSVKQEGKNRVGYISLREFNAHAAEQMQRAIYDLNRQQVNGYVLDLRGNPGGLLQSSIEIARMWLENGDIVRTVDRRGRSEKIAANRTALVKQPVAVLVDGNSASASEILAGAIKDNNRGVVVGSQTFGKALVQSVHSLSDGSGLAITIAHYYTPRGTDISQKGITPDVKIDLTEAQIRQLASNPNLVGTQNDPQYIRAIAVLGTNSLAQTTPNQTLKPSGMR</sequence>
<keyword evidence="8" id="KW-1185">Reference proteome</keyword>
<dbReference type="InterPro" id="IPR001478">
    <property type="entry name" value="PDZ"/>
</dbReference>
<dbReference type="InterPro" id="IPR005151">
    <property type="entry name" value="Tail-specific_protease"/>
</dbReference>
<dbReference type="SUPFAM" id="SSF50156">
    <property type="entry name" value="PDZ domain-like"/>
    <property type="match status" value="1"/>
</dbReference>
<dbReference type="CDD" id="cd06782">
    <property type="entry name" value="cpPDZ_CPP-like"/>
    <property type="match status" value="1"/>
</dbReference>
<keyword evidence="2 5" id="KW-0645">Protease</keyword>
<evidence type="ECO:0000259" key="6">
    <source>
        <dbReference type="PROSITE" id="PS50106"/>
    </source>
</evidence>
<protein>
    <submittedName>
        <fullName evidence="7">S41 family peptidase</fullName>
    </submittedName>
</protein>
<dbReference type="Pfam" id="PF17820">
    <property type="entry name" value="PDZ_6"/>
    <property type="match status" value="1"/>
</dbReference>
<feature type="domain" description="PDZ" evidence="6">
    <location>
        <begin position="109"/>
        <end position="179"/>
    </location>
</feature>
<comment type="caution">
    <text evidence="7">The sequence shown here is derived from an EMBL/GenBank/DDBJ whole genome shotgun (WGS) entry which is preliminary data.</text>
</comment>
<reference evidence="7 8" key="1">
    <citation type="submission" date="2020-10" db="EMBL/GenBank/DDBJ databases">
        <authorList>
            <person name="Castelo-Branco R."/>
            <person name="Eusebio N."/>
            <person name="Adriana R."/>
            <person name="Vieira A."/>
            <person name="Brugerolle De Fraissinette N."/>
            <person name="Rezende De Castro R."/>
            <person name="Schneider M.P."/>
            <person name="Vasconcelos V."/>
            <person name="Leao P.N."/>
        </authorList>
    </citation>
    <scope>NUCLEOTIDE SEQUENCE [LARGE SCALE GENOMIC DNA]</scope>
    <source>
        <strain evidence="7 8">LEGE 06123</strain>
    </source>
</reference>
<dbReference type="CDD" id="cd07560">
    <property type="entry name" value="Peptidase_S41_CPP"/>
    <property type="match status" value="1"/>
</dbReference>
<dbReference type="Proteomes" id="UP000651156">
    <property type="component" value="Unassembled WGS sequence"/>
</dbReference>
<dbReference type="PANTHER" id="PTHR32060">
    <property type="entry name" value="TAIL-SPECIFIC PROTEASE"/>
    <property type="match status" value="1"/>
</dbReference>